<dbReference type="AlphaFoldDB" id="A0A0E9R374"/>
<organism evidence="1">
    <name type="scientific">Anguilla anguilla</name>
    <name type="common">European freshwater eel</name>
    <name type="synonym">Muraena anguilla</name>
    <dbReference type="NCBI Taxonomy" id="7936"/>
    <lineage>
        <taxon>Eukaryota</taxon>
        <taxon>Metazoa</taxon>
        <taxon>Chordata</taxon>
        <taxon>Craniata</taxon>
        <taxon>Vertebrata</taxon>
        <taxon>Euteleostomi</taxon>
        <taxon>Actinopterygii</taxon>
        <taxon>Neopterygii</taxon>
        <taxon>Teleostei</taxon>
        <taxon>Anguilliformes</taxon>
        <taxon>Anguillidae</taxon>
        <taxon>Anguilla</taxon>
    </lineage>
</organism>
<dbReference type="EMBL" id="GBXM01085003">
    <property type="protein sequence ID" value="JAH23574.1"/>
    <property type="molecule type" value="Transcribed_RNA"/>
</dbReference>
<protein>
    <submittedName>
        <fullName evidence="1">Uncharacterized protein</fullName>
    </submittedName>
</protein>
<proteinExistence type="predicted"/>
<reference evidence="1" key="2">
    <citation type="journal article" date="2015" name="Fish Shellfish Immunol.">
        <title>Early steps in the European eel (Anguilla anguilla)-Vibrio vulnificus interaction in the gills: Role of the RtxA13 toxin.</title>
        <authorList>
            <person name="Callol A."/>
            <person name="Pajuelo D."/>
            <person name="Ebbesson L."/>
            <person name="Teles M."/>
            <person name="MacKenzie S."/>
            <person name="Amaro C."/>
        </authorList>
    </citation>
    <scope>NUCLEOTIDE SEQUENCE</scope>
</reference>
<reference evidence="1" key="1">
    <citation type="submission" date="2014-11" db="EMBL/GenBank/DDBJ databases">
        <authorList>
            <person name="Amaro Gonzalez C."/>
        </authorList>
    </citation>
    <scope>NUCLEOTIDE SEQUENCE</scope>
</reference>
<accession>A0A0E9R374</accession>
<name>A0A0E9R374_ANGAN</name>
<evidence type="ECO:0000313" key="1">
    <source>
        <dbReference type="EMBL" id="JAH23574.1"/>
    </source>
</evidence>
<sequence length="19" mass="2217">MLSLRTVIFCSADFRLSEQ</sequence>